<feature type="region of interest" description="Disordered" evidence="1">
    <location>
        <begin position="163"/>
        <end position="299"/>
    </location>
</feature>
<evidence type="ECO:0000313" key="2">
    <source>
        <dbReference type="EMBL" id="KIK52393.1"/>
    </source>
</evidence>
<dbReference type="AlphaFoldDB" id="A0A0D0CBV7"/>
<dbReference type="Proteomes" id="UP000053593">
    <property type="component" value="Unassembled WGS sequence"/>
</dbReference>
<gene>
    <name evidence="2" type="ORF">GYMLUDRAFT_100703</name>
</gene>
<dbReference type="HOGENOM" id="CLU_804239_0_0_1"/>
<evidence type="ECO:0000256" key="1">
    <source>
        <dbReference type="SAM" id="MobiDB-lite"/>
    </source>
</evidence>
<proteinExistence type="predicted"/>
<sequence length="345" mass="38330">MPSPSQKPHAYDAFPTYSKKLPWNFRNRASDNAKALFGLRLTLEETRSSTAIADVMKCRIQGHVLHPTSINLGTKKPEDFAMIHVVGCGWGTCGQKFFNLPTDPADRISLFNQYVEWKMRAQPRGVGGLKRLKEMAPKILNGEECRITEELLTNAIRNCAGQARLRRNPNSSPVRPNPSRDPRITRSSPDILPRKRKHDNDSSDNDSGDNAGLSSKQPAFRSTETAEVVGPDNSSPHLSDSEVEFVDPVPIRSSRRDIQNDGFKARQSAAFQSSRGSIQNAGLSTRQSTVSKLHSTNENTQSRYRAVVVISSDEEERLPDIHAAGTIKNAQRPLPKPFPLRQSPV</sequence>
<keyword evidence="3" id="KW-1185">Reference proteome</keyword>
<organism evidence="2 3">
    <name type="scientific">Collybiopsis luxurians FD-317 M1</name>
    <dbReference type="NCBI Taxonomy" id="944289"/>
    <lineage>
        <taxon>Eukaryota</taxon>
        <taxon>Fungi</taxon>
        <taxon>Dikarya</taxon>
        <taxon>Basidiomycota</taxon>
        <taxon>Agaricomycotina</taxon>
        <taxon>Agaricomycetes</taxon>
        <taxon>Agaricomycetidae</taxon>
        <taxon>Agaricales</taxon>
        <taxon>Marasmiineae</taxon>
        <taxon>Omphalotaceae</taxon>
        <taxon>Collybiopsis</taxon>
        <taxon>Collybiopsis luxurians</taxon>
    </lineage>
</organism>
<protein>
    <submittedName>
        <fullName evidence="2">Uncharacterized protein</fullName>
    </submittedName>
</protein>
<reference evidence="2 3" key="1">
    <citation type="submission" date="2014-04" db="EMBL/GenBank/DDBJ databases">
        <title>Evolutionary Origins and Diversification of the Mycorrhizal Mutualists.</title>
        <authorList>
            <consortium name="DOE Joint Genome Institute"/>
            <consortium name="Mycorrhizal Genomics Consortium"/>
            <person name="Kohler A."/>
            <person name="Kuo A."/>
            <person name="Nagy L.G."/>
            <person name="Floudas D."/>
            <person name="Copeland A."/>
            <person name="Barry K.W."/>
            <person name="Cichocki N."/>
            <person name="Veneault-Fourrey C."/>
            <person name="LaButti K."/>
            <person name="Lindquist E.A."/>
            <person name="Lipzen A."/>
            <person name="Lundell T."/>
            <person name="Morin E."/>
            <person name="Murat C."/>
            <person name="Riley R."/>
            <person name="Ohm R."/>
            <person name="Sun H."/>
            <person name="Tunlid A."/>
            <person name="Henrissat B."/>
            <person name="Grigoriev I.V."/>
            <person name="Hibbett D.S."/>
            <person name="Martin F."/>
        </authorList>
    </citation>
    <scope>NUCLEOTIDE SEQUENCE [LARGE SCALE GENOMIC DNA]</scope>
    <source>
        <strain evidence="2 3">FD-317 M1</strain>
    </source>
</reference>
<feature type="compositionally biased region" description="Polar residues" evidence="1">
    <location>
        <begin position="269"/>
        <end position="299"/>
    </location>
</feature>
<name>A0A0D0CBV7_9AGAR</name>
<feature type="region of interest" description="Disordered" evidence="1">
    <location>
        <begin position="324"/>
        <end position="345"/>
    </location>
</feature>
<accession>A0A0D0CBV7</accession>
<dbReference type="EMBL" id="KN834843">
    <property type="protein sequence ID" value="KIK52393.1"/>
    <property type="molecule type" value="Genomic_DNA"/>
</dbReference>
<feature type="compositionally biased region" description="Polar residues" evidence="1">
    <location>
        <begin position="216"/>
        <end position="225"/>
    </location>
</feature>
<evidence type="ECO:0000313" key="3">
    <source>
        <dbReference type="Proteomes" id="UP000053593"/>
    </source>
</evidence>